<feature type="transmembrane region" description="Helical" evidence="1">
    <location>
        <begin position="538"/>
        <end position="560"/>
    </location>
</feature>
<dbReference type="Gene3D" id="3.30.2090.10">
    <property type="entry name" value="Multidrug efflux transporter AcrB TolC docking domain, DN and DC subdomains"/>
    <property type="match status" value="2"/>
</dbReference>
<dbReference type="InterPro" id="IPR027463">
    <property type="entry name" value="AcrB_DN_DC_subdom"/>
</dbReference>
<dbReference type="Gene3D" id="3.30.70.1430">
    <property type="entry name" value="Multidrug efflux transporter AcrB pore domain"/>
    <property type="match status" value="2"/>
</dbReference>
<dbReference type="PANTHER" id="PTHR32063:SF33">
    <property type="entry name" value="RND SUPERFAMILY EFFLUX PUMP PERMEASE COMPONENT"/>
    <property type="match status" value="1"/>
</dbReference>
<dbReference type="EMBL" id="CP014224">
    <property type="protein sequence ID" value="ANW95720.1"/>
    <property type="molecule type" value="Genomic_DNA"/>
</dbReference>
<gene>
    <name evidence="2" type="ORF">AXE80_05265</name>
</gene>
<dbReference type="GO" id="GO:0005886">
    <property type="term" value="C:plasma membrane"/>
    <property type="evidence" value="ECO:0007669"/>
    <property type="project" value="TreeGrafter"/>
</dbReference>
<dbReference type="SUPFAM" id="SSF82714">
    <property type="entry name" value="Multidrug efflux transporter AcrB TolC docking domain, DN and DC subdomains"/>
    <property type="match status" value="2"/>
</dbReference>
<dbReference type="Proteomes" id="UP000092967">
    <property type="component" value="Chromosome"/>
</dbReference>
<dbReference type="RefSeq" id="WP_068825124.1">
    <property type="nucleotide sequence ID" value="NZ_CP014224.1"/>
</dbReference>
<dbReference type="InterPro" id="IPR001036">
    <property type="entry name" value="Acrflvin-R"/>
</dbReference>
<name>A0A1B1Y4P0_9FLAO</name>
<feature type="transmembrane region" description="Helical" evidence="1">
    <location>
        <begin position="330"/>
        <end position="349"/>
    </location>
</feature>
<evidence type="ECO:0000256" key="1">
    <source>
        <dbReference type="SAM" id="Phobius"/>
    </source>
</evidence>
<dbReference type="Gene3D" id="3.30.70.1320">
    <property type="entry name" value="Multidrug efflux transporter AcrB pore domain like"/>
    <property type="match status" value="1"/>
</dbReference>
<dbReference type="SUPFAM" id="SSF82866">
    <property type="entry name" value="Multidrug efflux transporter AcrB transmembrane domain"/>
    <property type="match status" value="2"/>
</dbReference>
<keyword evidence="1" id="KW-0472">Membrane</keyword>
<dbReference type="PRINTS" id="PR00702">
    <property type="entry name" value="ACRIFLAVINRP"/>
</dbReference>
<feature type="transmembrane region" description="Helical" evidence="1">
    <location>
        <begin position="382"/>
        <end position="407"/>
    </location>
</feature>
<proteinExistence type="predicted"/>
<dbReference type="GO" id="GO:0042910">
    <property type="term" value="F:xenobiotic transmembrane transporter activity"/>
    <property type="evidence" value="ECO:0007669"/>
    <property type="project" value="TreeGrafter"/>
</dbReference>
<evidence type="ECO:0000313" key="3">
    <source>
        <dbReference type="Proteomes" id="UP000092967"/>
    </source>
</evidence>
<feature type="transmembrane region" description="Helical" evidence="1">
    <location>
        <begin position="356"/>
        <end position="376"/>
    </location>
</feature>
<dbReference type="Gene3D" id="1.20.1640.10">
    <property type="entry name" value="Multidrug efflux transporter AcrB transmembrane domain"/>
    <property type="match status" value="2"/>
</dbReference>
<accession>A0A1B1Y4P0</accession>
<keyword evidence="1" id="KW-0812">Transmembrane</keyword>
<feature type="transmembrane region" description="Helical" evidence="1">
    <location>
        <begin position="974"/>
        <end position="993"/>
    </location>
</feature>
<dbReference type="Gene3D" id="3.30.70.1440">
    <property type="entry name" value="Multidrug efflux transporter AcrB pore domain"/>
    <property type="match status" value="1"/>
</dbReference>
<dbReference type="KEGG" id="wfu:AXE80_05265"/>
<dbReference type="STRING" id="1790137.AXE80_05265"/>
<feature type="transmembrane region" description="Helical" evidence="1">
    <location>
        <begin position="902"/>
        <end position="922"/>
    </location>
</feature>
<dbReference type="AlphaFoldDB" id="A0A1B1Y4P0"/>
<evidence type="ECO:0000313" key="2">
    <source>
        <dbReference type="EMBL" id="ANW95720.1"/>
    </source>
</evidence>
<feature type="transmembrane region" description="Helical" evidence="1">
    <location>
        <begin position="427"/>
        <end position="447"/>
    </location>
</feature>
<dbReference type="PANTHER" id="PTHR32063">
    <property type="match status" value="1"/>
</dbReference>
<feature type="transmembrane region" description="Helical" evidence="1">
    <location>
        <begin position="459"/>
        <end position="480"/>
    </location>
</feature>
<keyword evidence="3" id="KW-1185">Reference proteome</keyword>
<dbReference type="Pfam" id="PF00873">
    <property type="entry name" value="ACR_tran"/>
    <property type="match status" value="1"/>
</dbReference>
<protein>
    <submittedName>
        <fullName evidence="2">RND transporter</fullName>
    </submittedName>
</protein>
<feature type="transmembrane region" description="Helical" evidence="1">
    <location>
        <begin position="928"/>
        <end position="953"/>
    </location>
</feature>
<keyword evidence="1" id="KW-1133">Transmembrane helix</keyword>
<feature type="transmembrane region" description="Helical" evidence="1">
    <location>
        <begin position="12"/>
        <end position="30"/>
    </location>
</feature>
<organism evidence="2 3">
    <name type="scientific">Wenyingzhuangia fucanilytica</name>
    <dbReference type="NCBI Taxonomy" id="1790137"/>
    <lineage>
        <taxon>Bacteria</taxon>
        <taxon>Pseudomonadati</taxon>
        <taxon>Bacteroidota</taxon>
        <taxon>Flavobacteriia</taxon>
        <taxon>Flavobacteriales</taxon>
        <taxon>Flavobacteriaceae</taxon>
        <taxon>Wenyingzhuangia</taxon>
    </lineage>
</organism>
<feature type="transmembrane region" description="Helical" evidence="1">
    <location>
        <begin position="1005"/>
        <end position="1030"/>
    </location>
</feature>
<dbReference type="SUPFAM" id="SSF82693">
    <property type="entry name" value="Multidrug efflux transporter AcrB pore domain, PN1, PN2, PC1 and PC2 subdomains"/>
    <property type="match status" value="2"/>
</dbReference>
<reference evidence="2 3" key="1">
    <citation type="submission" date="2016-02" db="EMBL/GenBank/DDBJ databases">
        <authorList>
            <person name="Wen L."/>
            <person name="He K."/>
            <person name="Yang H."/>
        </authorList>
    </citation>
    <scope>NUCLEOTIDE SEQUENCE [LARGE SCALE GENOMIC DNA]</scope>
    <source>
        <strain evidence="2 3">CZ1127</strain>
    </source>
</reference>
<dbReference type="OrthoDB" id="9757876at2"/>
<feature type="transmembrane region" description="Helical" evidence="1">
    <location>
        <begin position="876"/>
        <end position="895"/>
    </location>
</feature>
<sequence length="1065" mass="118087">MKKIISYFIKYHIAVNIFILAFALFGFIGMRSLKSSFFPLVDSKLISININYPGASPQEIEEGIVLQIEDNLKGLKGVDRVTSVSKENSGSISVEIEKGEDIDFMLLEVKNAVDRVPTFPSGMEPLVVSKNEEIRETISFALSGKDIPLATLKTLSRQVENDLRAIDGISQIAISGFPDEEIEIAVDELKLLAYNITFDDVSKAVSSSNILVTGGNIKTNAEEYLIRANNKSYYGKELSNTIVKADADGKVVRLKDVSIIRDRFSETPNATYFNQELAVNISITSTNNEDLLSSAEKVKEYIETYNEQHNNVNISIVRDMSVTLQQRTDLLTENAIVGMILVLVFLSLFLNTRLAFWVAFGLPISFLGMFIFASQFDVTINILSLFGMIIVIGILVDDGIVIAENIYQHYEKGKTPIQAAIDGTLEVIPPVVSAIITTLLAFSLFLFLDSRIGEFFGEVSVIVILTLVVSLVEALIILPAHLAHSKALKPDVAEENPSKVKQFFNKMRGINKIGDRLMSFLRDRIYSPILDWILKYKILSFSVFIGLLILTIGSIQGGIINVTLFPRVASDTAIIELEMPAGTNEKITDSIISLIEEKSFIVNKELTDKYLKGTGKQLFENTIVNINSSSSASLRINLLPGEERPDVIKSFMVTNRLEELVGPIVGTEKLIYGSGGNFGGSPVSVSLLSNNIEELKASKVELKKYLESNPLLKDIEDNDPQGIKEIRLELKNNAYLLGLDLNTVMTQIRAGFFGTQAQRFQRGQDEIKVWVRYDRTNRNSINDLDDMRIVTPNNERVTLKDIATYSIIRGDVAINHLEGQREIQVSADLKDPSTSNTEILDDIRTEFIPKIQSKYPTISASFEGQNREASKLSSSLNSAGTIILLLIYITIAFTFRSYSQPILLLILVPFSLTAVAWGHWILGFPVNILSLLGIIALIGIMVNDGLVLIGKFNSNLKEGMPFDLALSEAGKSRFRAIFLTSLTTIAGLAPLLLEKSRQAQFLKPMAISISFGIAYATILTLLALPLLLSFSNSIKKNVKWLATGKNVTKEEVERAIKEQIEENEH</sequence>